<protein>
    <recommendedName>
        <fullName evidence="3">DUF4276 family protein</fullName>
    </recommendedName>
</protein>
<dbReference type="OrthoDB" id="9803665at2"/>
<evidence type="ECO:0008006" key="3">
    <source>
        <dbReference type="Google" id="ProtNLM"/>
    </source>
</evidence>
<reference evidence="1 2" key="1">
    <citation type="submission" date="2016-06" db="EMBL/GenBank/DDBJ databases">
        <authorList>
            <person name="Kjaerup R.B."/>
            <person name="Dalgaard T.S."/>
            <person name="Juul-Madsen H.R."/>
        </authorList>
    </citation>
    <scope>NUCLEOTIDE SEQUENCE [LARGE SCALE GENOMIC DNA]</scope>
    <source>
        <strain evidence="1 2">DSM 45577</strain>
    </source>
</reference>
<accession>A0A1C6U9R5</accession>
<evidence type="ECO:0000313" key="2">
    <source>
        <dbReference type="Proteomes" id="UP000198937"/>
    </source>
</evidence>
<dbReference type="InterPro" id="IPR059210">
    <property type="entry name" value="MADS4-like"/>
</dbReference>
<dbReference type="AlphaFoldDB" id="A0A1C6U9R5"/>
<keyword evidence="2" id="KW-1185">Reference proteome</keyword>
<evidence type="ECO:0000313" key="1">
    <source>
        <dbReference type="EMBL" id="SCL50708.1"/>
    </source>
</evidence>
<sequence length="214" mass="25055">MRDVIFLVADGSMQQLLHGFLGRPEFHRSVGCQRFAFDPRDDVFVSPTKDPGVYRQGPELLRRFRRSHHRAVIMLDNDWQGTPGPEKIYNDLNQRMRDTWAEFAVIVIEPELEAWVWQDNPRVAQALNCPANFRQILADSGHWPHDRAKPARPKEALEHLRDRYRDLRRDGYKVDRSPALFKRLAAGISVRGCVDPAFLKLRDTLRDWFPEEEL</sequence>
<dbReference type="RefSeq" id="WP_091435283.1">
    <property type="nucleotide sequence ID" value="NZ_BMMJ01000001.1"/>
</dbReference>
<dbReference type="STRING" id="683228.GA0070617_1567"/>
<organism evidence="1 2">
    <name type="scientific">Micromonospora yangpuensis</name>
    <dbReference type="NCBI Taxonomy" id="683228"/>
    <lineage>
        <taxon>Bacteria</taxon>
        <taxon>Bacillati</taxon>
        <taxon>Actinomycetota</taxon>
        <taxon>Actinomycetes</taxon>
        <taxon>Micromonosporales</taxon>
        <taxon>Micromonosporaceae</taxon>
        <taxon>Micromonospora</taxon>
    </lineage>
</organism>
<proteinExistence type="predicted"/>
<dbReference type="EMBL" id="FMIA01000002">
    <property type="protein sequence ID" value="SCL50708.1"/>
    <property type="molecule type" value="Genomic_DNA"/>
</dbReference>
<name>A0A1C6U9R5_9ACTN</name>
<dbReference type="Proteomes" id="UP000198937">
    <property type="component" value="Unassembled WGS sequence"/>
</dbReference>
<dbReference type="NCBIfam" id="NF047734">
    <property type="entry name" value="antiphage_MADS4"/>
    <property type="match status" value="1"/>
</dbReference>
<gene>
    <name evidence="1" type="ORF">GA0070617_1567</name>
</gene>